<feature type="region of interest" description="Disordered" evidence="1">
    <location>
        <begin position="462"/>
        <end position="526"/>
    </location>
</feature>
<dbReference type="Pfam" id="PF00168">
    <property type="entry name" value="C2"/>
    <property type="match status" value="2"/>
</dbReference>
<protein>
    <recommendedName>
        <fullName evidence="2">C2 domain-containing protein</fullName>
    </recommendedName>
</protein>
<gene>
    <name evidence="3" type="ORF">AFUS01_LOCUS27925</name>
</gene>
<evidence type="ECO:0000259" key="2">
    <source>
        <dbReference type="PROSITE" id="PS50004"/>
    </source>
</evidence>
<feature type="compositionally biased region" description="Low complexity" evidence="1">
    <location>
        <begin position="154"/>
        <end position="171"/>
    </location>
</feature>
<dbReference type="EMBL" id="CAJVCH010392057">
    <property type="protein sequence ID" value="CAG7817352.1"/>
    <property type="molecule type" value="Genomic_DNA"/>
</dbReference>
<comment type="caution">
    <text evidence="3">The sequence shown here is derived from an EMBL/GenBank/DDBJ whole genome shotgun (WGS) entry which is preliminary data.</text>
</comment>
<sequence>MSGLSPELPRWVNSKRPRAQTDYNIGPRSHPMSNMTFEELTYSEKVLLSSVAAGAVFVTAVIIVCITKKSCWLHNCIWDDEKKKHPSMDDIICIRYPPDMYPTSVGIYRENIAKSPEDELARLFNSTVKRDSTYSSMSETSSAYELPGSPHVMSSTSSPVTATVVSTPESPDSATHLSPGGASISPQSQTPIDGSNLMSMIHNNNRQPFFTFALKYEKENGVMNIDFIEARNLPFREYLNQPSDVFFSVEIQPKKNPGPKKEMMRYRFVTKTIKKAVETCDFSETFLAQLSQVNLKDYMLRFTAFDQDRYGNPTELGSTSMTFEDFRDFTAHKLILSCSLRDPIIKRGEILIGLCYLPTAERMSVTIVKVTNLNPYFNQGTIGKQSICFVRVLLMRADTGRVLKRKKTTFQRLCGTSSDQPLFNETLVFDMPPQELIQTVLLVLVCQTDKASMSRYRHSGGEIDCLTSGESPTSSTTTDDGLFHYGENLNVSPQKGESRNSNLSANRLHDDRRGSDSQLHHKPSRTRDDVVGKVAFGFSIKNPIGKYHWEKMLRNPRNVNTEWHSLK</sequence>
<feature type="domain" description="C2" evidence="2">
    <location>
        <begin position="346"/>
        <end position="481"/>
    </location>
</feature>
<evidence type="ECO:0000256" key="1">
    <source>
        <dbReference type="SAM" id="MobiDB-lite"/>
    </source>
</evidence>
<accession>A0A8J2KQD5</accession>
<dbReference type="OrthoDB" id="67700at2759"/>
<name>A0A8J2KQD5_9HEXA</name>
<keyword evidence="4" id="KW-1185">Reference proteome</keyword>
<feature type="compositionally biased region" description="Polar residues" evidence="1">
    <location>
        <begin position="489"/>
        <end position="505"/>
    </location>
</feature>
<organism evidence="3 4">
    <name type="scientific">Allacma fusca</name>
    <dbReference type="NCBI Taxonomy" id="39272"/>
    <lineage>
        <taxon>Eukaryota</taxon>
        <taxon>Metazoa</taxon>
        <taxon>Ecdysozoa</taxon>
        <taxon>Arthropoda</taxon>
        <taxon>Hexapoda</taxon>
        <taxon>Collembola</taxon>
        <taxon>Symphypleona</taxon>
        <taxon>Sminthuridae</taxon>
        <taxon>Allacma</taxon>
    </lineage>
</organism>
<dbReference type="SMART" id="SM00239">
    <property type="entry name" value="C2"/>
    <property type="match status" value="2"/>
</dbReference>
<evidence type="ECO:0000313" key="3">
    <source>
        <dbReference type="EMBL" id="CAG7817352.1"/>
    </source>
</evidence>
<feature type="compositionally biased region" description="Polar residues" evidence="1">
    <location>
        <begin position="184"/>
        <end position="196"/>
    </location>
</feature>
<reference evidence="3" key="1">
    <citation type="submission" date="2021-06" db="EMBL/GenBank/DDBJ databases">
        <authorList>
            <person name="Hodson N. C."/>
            <person name="Mongue J. A."/>
            <person name="Jaron S. K."/>
        </authorList>
    </citation>
    <scope>NUCLEOTIDE SEQUENCE</scope>
</reference>
<dbReference type="PROSITE" id="PS50004">
    <property type="entry name" value="C2"/>
    <property type="match status" value="2"/>
</dbReference>
<dbReference type="Proteomes" id="UP000708208">
    <property type="component" value="Unassembled WGS sequence"/>
</dbReference>
<feature type="domain" description="C2" evidence="2">
    <location>
        <begin position="206"/>
        <end position="336"/>
    </location>
</feature>
<feature type="compositionally biased region" description="Basic and acidic residues" evidence="1">
    <location>
        <begin position="507"/>
        <end position="526"/>
    </location>
</feature>
<evidence type="ECO:0000313" key="4">
    <source>
        <dbReference type="Proteomes" id="UP000708208"/>
    </source>
</evidence>
<feature type="region of interest" description="Disordered" evidence="1">
    <location>
        <begin position="139"/>
        <end position="196"/>
    </location>
</feature>
<dbReference type="InterPro" id="IPR000008">
    <property type="entry name" value="C2_dom"/>
</dbReference>
<dbReference type="PANTHER" id="PTHR10024">
    <property type="entry name" value="SYNAPTOTAGMIN"/>
    <property type="match status" value="1"/>
</dbReference>
<feature type="compositionally biased region" description="Low complexity" evidence="1">
    <location>
        <begin position="467"/>
        <end position="478"/>
    </location>
</feature>
<proteinExistence type="predicted"/>
<dbReference type="AlphaFoldDB" id="A0A8J2KQD5"/>